<comment type="caution">
    <text evidence="3">Lacks conserved residue(s) required for the propagation of feature annotation.</text>
</comment>
<reference evidence="5" key="1">
    <citation type="submission" date="2022-04" db="EMBL/GenBank/DDBJ databases">
        <title>Carnegiea gigantea Genome sequencing and assembly v2.</title>
        <authorList>
            <person name="Copetti D."/>
            <person name="Sanderson M.J."/>
            <person name="Burquez A."/>
            <person name="Wojciechowski M.F."/>
        </authorList>
    </citation>
    <scope>NUCLEOTIDE SEQUENCE</scope>
    <source>
        <strain evidence="5">SGP5-SGP5p</strain>
        <tissue evidence="5">Aerial part</tissue>
    </source>
</reference>
<comment type="caution">
    <text evidence="5">The sequence shown here is derived from an EMBL/GenBank/DDBJ whole genome shotgun (WGS) entry which is preliminary data.</text>
</comment>
<dbReference type="PANTHER" id="PTHR31636">
    <property type="entry name" value="OSJNBA0084A10.13 PROTEIN-RELATED"/>
    <property type="match status" value="1"/>
</dbReference>
<accession>A0A9Q1GTT8</accession>
<keyword evidence="1" id="KW-0805">Transcription regulation</keyword>
<evidence type="ECO:0000256" key="3">
    <source>
        <dbReference type="PROSITE-ProRule" id="PRU01191"/>
    </source>
</evidence>
<evidence type="ECO:0000313" key="5">
    <source>
        <dbReference type="EMBL" id="KAJ8427627.1"/>
    </source>
</evidence>
<evidence type="ECO:0000256" key="4">
    <source>
        <dbReference type="SAM" id="MobiDB-lite"/>
    </source>
</evidence>
<evidence type="ECO:0000256" key="2">
    <source>
        <dbReference type="ARBA" id="ARBA00023163"/>
    </source>
</evidence>
<feature type="region of interest" description="Disordered" evidence="4">
    <location>
        <begin position="1"/>
        <end position="20"/>
    </location>
</feature>
<evidence type="ECO:0000256" key="1">
    <source>
        <dbReference type="ARBA" id="ARBA00023015"/>
    </source>
</evidence>
<sequence length="667" mass="74122">MSYHMMMQSTEIPFSPPPPPISLRHHPTLLTMNRAAASSATMRPWPGSFPTQSKSLPFASFGNANCMEQLLVHCAEAIDNNDATPAQQILWVLNNIARPDGDSTQRLTCAFLRALISRAALTGTCKMVIPHFNPINSPHKFSLLELAHFVDLTPWHRFGFTAANSIILEAISDLPVVHIVDLSISHCMQIPTLIDSIATRLDAPGRVPPIVKLTVGAISDEIPPVSDLLSYDELGMRLINFARFRNIVLEFKAIPTSPSDGFASLLEEIRQSKLYSNDAAAVIVNCQMSLHLLQEEEVSSSSSSSMRGMFLQAVRSLEPSMVVVVEEDVDFTARSLVGRLRSAFNHMWIPFDTVDTFLPRGSQQREWFEAEVCWKIENVIAHEGPARVERQEPRARWALRMREAEFQGIEFGDEGTTEVKAMLEEHAAGWVSKKEEDDLVLTWKGHNVVFASAWVAGKLSWRENELSSSRRGGETNSEGTGGCRAARVVRILGCGGAPILMLGKSEFDELCMVIVGHENIGLHNYLIKSIVQHLRREAWHGDLSVEEGEEVDQVAISPGIHSRGSVTPPLGIPWNGKGNRKVRSDLSSYAAHAETCYGSCELPDTSSLRKRLEHKLENERLRISLDCVGLDVFRKRLIMPSLKLASSRIENKQQNQIPISASMLRTS</sequence>
<feature type="short sequence motif" description="VHIID" evidence="3">
    <location>
        <begin position="177"/>
        <end position="181"/>
    </location>
</feature>
<keyword evidence="6" id="KW-1185">Reference proteome</keyword>
<dbReference type="Pfam" id="PF03514">
    <property type="entry name" value="GRAS"/>
    <property type="match status" value="1"/>
</dbReference>
<comment type="similarity">
    <text evidence="3">Belongs to the GRAS family.</text>
</comment>
<dbReference type="EMBL" id="JAKOGI010001122">
    <property type="protein sequence ID" value="KAJ8427627.1"/>
    <property type="molecule type" value="Genomic_DNA"/>
</dbReference>
<gene>
    <name evidence="5" type="ORF">Cgig2_010889</name>
</gene>
<proteinExistence type="inferred from homology"/>
<dbReference type="OrthoDB" id="767511at2759"/>
<keyword evidence="2" id="KW-0804">Transcription</keyword>
<dbReference type="AlphaFoldDB" id="A0A9Q1GTT8"/>
<organism evidence="5 6">
    <name type="scientific">Carnegiea gigantea</name>
    <dbReference type="NCBI Taxonomy" id="171969"/>
    <lineage>
        <taxon>Eukaryota</taxon>
        <taxon>Viridiplantae</taxon>
        <taxon>Streptophyta</taxon>
        <taxon>Embryophyta</taxon>
        <taxon>Tracheophyta</taxon>
        <taxon>Spermatophyta</taxon>
        <taxon>Magnoliopsida</taxon>
        <taxon>eudicotyledons</taxon>
        <taxon>Gunneridae</taxon>
        <taxon>Pentapetalae</taxon>
        <taxon>Caryophyllales</taxon>
        <taxon>Cactineae</taxon>
        <taxon>Cactaceae</taxon>
        <taxon>Cactoideae</taxon>
        <taxon>Echinocereeae</taxon>
        <taxon>Carnegiea</taxon>
    </lineage>
</organism>
<evidence type="ECO:0008006" key="7">
    <source>
        <dbReference type="Google" id="ProtNLM"/>
    </source>
</evidence>
<name>A0A9Q1GTT8_9CARY</name>
<evidence type="ECO:0000313" key="6">
    <source>
        <dbReference type="Proteomes" id="UP001153076"/>
    </source>
</evidence>
<dbReference type="InterPro" id="IPR005202">
    <property type="entry name" value="TF_GRAS"/>
</dbReference>
<feature type="region of interest" description="Leucine repeat II (LRII)" evidence="3">
    <location>
        <begin position="233"/>
        <end position="265"/>
    </location>
</feature>
<dbReference type="PROSITE" id="PS50985">
    <property type="entry name" value="GRAS"/>
    <property type="match status" value="1"/>
</dbReference>
<protein>
    <recommendedName>
        <fullName evidence="7">Scarecrow-like protein 32</fullName>
    </recommendedName>
</protein>
<dbReference type="Proteomes" id="UP001153076">
    <property type="component" value="Unassembled WGS sequence"/>
</dbReference>
<feature type="region of interest" description="SAW" evidence="3">
    <location>
        <begin position="381"/>
        <end position="455"/>
    </location>
</feature>